<evidence type="ECO:0000256" key="2">
    <source>
        <dbReference type="ARBA" id="ARBA00008417"/>
    </source>
</evidence>
<dbReference type="GO" id="GO:0042910">
    <property type="term" value="F:xenobiotic transmembrane transporter activity"/>
    <property type="evidence" value="ECO:0007669"/>
    <property type="project" value="InterPro"/>
</dbReference>
<feature type="transmembrane region" description="Helical" evidence="10">
    <location>
        <begin position="420"/>
        <end position="440"/>
    </location>
</feature>
<evidence type="ECO:0000256" key="6">
    <source>
        <dbReference type="ARBA" id="ARBA00022692"/>
    </source>
</evidence>
<keyword evidence="4" id="KW-0813">Transport</keyword>
<evidence type="ECO:0000313" key="11">
    <source>
        <dbReference type="EMBL" id="SHI18908.1"/>
    </source>
</evidence>
<comment type="subcellular location">
    <subcellularLocation>
        <location evidence="1">Cell membrane</location>
        <topology evidence="1">Multi-pass membrane protein</topology>
    </subcellularLocation>
</comment>
<evidence type="ECO:0000256" key="9">
    <source>
        <dbReference type="ARBA" id="ARBA00023251"/>
    </source>
</evidence>
<feature type="transmembrane region" description="Helical" evidence="10">
    <location>
        <begin position="12"/>
        <end position="34"/>
    </location>
</feature>
<dbReference type="Proteomes" id="UP000184241">
    <property type="component" value="Unassembled WGS sequence"/>
</dbReference>
<dbReference type="Pfam" id="PF01554">
    <property type="entry name" value="MatE"/>
    <property type="match status" value="2"/>
</dbReference>
<dbReference type="GO" id="GO:0015297">
    <property type="term" value="F:antiporter activity"/>
    <property type="evidence" value="ECO:0007669"/>
    <property type="project" value="InterPro"/>
</dbReference>
<evidence type="ECO:0000256" key="3">
    <source>
        <dbReference type="ARBA" id="ARBA00022106"/>
    </source>
</evidence>
<feature type="transmembrane region" description="Helical" evidence="10">
    <location>
        <begin position="172"/>
        <end position="192"/>
    </location>
</feature>
<feature type="transmembrane region" description="Helical" evidence="10">
    <location>
        <begin position="394"/>
        <end position="414"/>
    </location>
</feature>
<dbReference type="PANTHER" id="PTHR43823:SF3">
    <property type="entry name" value="MULTIDRUG EXPORT PROTEIN MEPA"/>
    <property type="match status" value="1"/>
</dbReference>
<feature type="transmembrane region" description="Helical" evidence="10">
    <location>
        <begin position="321"/>
        <end position="341"/>
    </location>
</feature>
<dbReference type="NCBIfam" id="TIGR00797">
    <property type="entry name" value="matE"/>
    <property type="match status" value="1"/>
</dbReference>
<feature type="transmembrane region" description="Helical" evidence="10">
    <location>
        <begin position="96"/>
        <end position="119"/>
    </location>
</feature>
<protein>
    <recommendedName>
        <fullName evidence="3">Multidrug export protein MepA</fullName>
    </recommendedName>
</protein>
<dbReference type="PANTHER" id="PTHR43823">
    <property type="entry name" value="SPORULATION PROTEIN YKVU"/>
    <property type="match status" value="1"/>
</dbReference>
<evidence type="ECO:0000256" key="8">
    <source>
        <dbReference type="ARBA" id="ARBA00023136"/>
    </source>
</evidence>
<name>A0A1M5Z464_9CLOT</name>
<dbReference type="InterPro" id="IPR048279">
    <property type="entry name" value="MdtK-like"/>
</dbReference>
<dbReference type="CDD" id="cd13143">
    <property type="entry name" value="MATE_MepA_like"/>
    <property type="match status" value="1"/>
</dbReference>
<organism evidence="11 12">
    <name type="scientific">Clostridium intestinale DSM 6191</name>
    <dbReference type="NCBI Taxonomy" id="1121320"/>
    <lineage>
        <taxon>Bacteria</taxon>
        <taxon>Bacillati</taxon>
        <taxon>Bacillota</taxon>
        <taxon>Clostridia</taxon>
        <taxon>Eubacteriales</taxon>
        <taxon>Clostridiaceae</taxon>
        <taxon>Clostridium</taxon>
    </lineage>
</organism>
<dbReference type="EMBL" id="FQXU01000007">
    <property type="protein sequence ID" value="SHI18908.1"/>
    <property type="molecule type" value="Genomic_DNA"/>
</dbReference>
<evidence type="ECO:0000256" key="7">
    <source>
        <dbReference type="ARBA" id="ARBA00022989"/>
    </source>
</evidence>
<dbReference type="InterPro" id="IPR002528">
    <property type="entry name" value="MATE_fam"/>
</dbReference>
<dbReference type="InterPro" id="IPR045070">
    <property type="entry name" value="MATE_MepA-like"/>
</dbReference>
<dbReference type="GO" id="GO:0046677">
    <property type="term" value="P:response to antibiotic"/>
    <property type="evidence" value="ECO:0007669"/>
    <property type="project" value="UniProtKB-KW"/>
</dbReference>
<evidence type="ECO:0000313" key="12">
    <source>
        <dbReference type="Proteomes" id="UP000184241"/>
    </source>
</evidence>
<evidence type="ECO:0000256" key="10">
    <source>
        <dbReference type="SAM" id="Phobius"/>
    </source>
</evidence>
<accession>A0A1M5Z464</accession>
<keyword evidence="6 10" id="KW-0812">Transmembrane</keyword>
<dbReference type="AlphaFoldDB" id="A0A1M5Z464"/>
<feature type="transmembrane region" description="Helical" evidence="10">
    <location>
        <begin position="54"/>
        <end position="75"/>
    </location>
</feature>
<sequence length="462" mass="49772">MIDREKRLANENILKLLISFSVPAIIGMLVNALYNVVDRIYIGQMEGVGQLALTGVGLSFPIMTVVIAFAMLTGVGASANISIKLGQRKKDEAEHILGNALSLSIIFSILITIVGLLYKDKLLMMFGASESTFGYASDYLGIILLGTIFSLTSFSLNHCIRAEGNPKRAASTMLVGAVLNTILDPIFIFTFGMGVKGAALATIISQAVSTIWVLSYFLKGQSSLKLKISNLKLDMHIVKTIFAIGVSPFSMQMAASVVSITANTALKTYGGDVAIGAMTVINSVVTLIVMPLFGINQGYQPIIGFNYGAKAYKRVLDTLKYAIMGATIIVVMGFIGVQAFAPQIIKLFNKDPELVAVASHGIRIFLAMLPIVGFQIISGNYFQSVGKAKISMFLSLLRQVILLIPLYLILPRMLNSITGVWLAGPVADGTSSIITAIFLFRELRLLTKAHEKGELEAEAEVV</sequence>
<comment type="similarity">
    <text evidence="2">Belongs to the multi antimicrobial extrusion (MATE) (TC 2.A.66.1) family. MepA subfamily.</text>
</comment>
<gene>
    <name evidence="11" type="ORF">SAMN02745941_02561</name>
</gene>
<feature type="transmembrane region" description="Helical" evidence="10">
    <location>
        <begin position="139"/>
        <end position="160"/>
    </location>
</feature>
<evidence type="ECO:0000256" key="5">
    <source>
        <dbReference type="ARBA" id="ARBA00022475"/>
    </source>
</evidence>
<feature type="transmembrane region" description="Helical" evidence="10">
    <location>
        <begin position="274"/>
        <end position="295"/>
    </location>
</feature>
<keyword evidence="5" id="KW-1003">Cell membrane</keyword>
<feature type="transmembrane region" description="Helical" evidence="10">
    <location>
        <begin position="240"/>
        <end position="262"/>
    </location>
</feature>
<keyword evidence="9" id="KW-0046">Antibiotic resistance</keyword>
<dbReference type="GO" id="GO:0005886">
    <property type="term" value="C:plasma membrane"/>
    <property type="evidence" value="ECO:0007669"/>
    <property type="project" value="UniProtKB-SubCell"/>
</dbReference>
<proteinExistence type="inferred from homology"/>
<feature type="transmembrane region" description="Helical" evidence="10">
    <location>
        <begin position="198"/>
        <end position="219"/>
    </location>
</feature>
<feature type="transmembrane region" description="Helical" evidence="10">
    <location>
        <begin position="361"/>
        <end position="382"/>
    </location>
</feature>
<evidence type="ECO:0000256" key="4">
    <source>
        <dbReference type="ARBA" id="ARBA00022448"/>
    </source>
</evidence>
<keyword evidence="7 10" id="KW-1133">Transmembrane helix</keyword>
<keyword evidence="8 10" id="KW-0472">Membrane</keyword>
<dbReference type="InterPro" id="IPR051327">
    <property type="entry name" value="MATE_MepA_subfamily"/>
</dbReference>
<evidence type="ECO:0000256" key="1">
    <source>
        <dbReference type="ARBA" id="ARBA00004651"/>
    </source>
</evidence>
<reference evidence="11 12" key="1">
    <citation type="submission" date="2016-11" db="EMBL/GenBank/DDBJ databases">
        <authorList>
            <person name="Jaros S."/>
            <person name="Januszkiewicz K."/>
            <person name="Wedrychowicz H."/>
        </authorList>
    </citation>
    <scope>NUCLEOTIDE SEQUENCE [LARGE SCALE GENOMIC DNA]</scope>
    <source>
        <strain evidence="11 12">DSM 6191</strain>
    </source>
</reference>
<dbReference type="PIRSF" id="PIRSF006603">
    <property type="entry name" value="DinF"/>
    <property type="match status" value="1"/>
</dbReference>